<feature type="region of interest" description="Disordered" evidence="1">
    <location>
        <begin position="81"/>
        <end position="104"/>
    </location>
</feature>
<dbReference type="KEGG" id="acht:bsdcttw_23050"/>
<evidence type="ECO:0000313" key="4">
    <source>
        <dbReference type="Proteomes" id="UP000515703"/>
    </source>
</evidence>
<gene>
    <name evidence="3" type="ORF">bsdcttw_23050</name>
</gene>
<feature type="transmembrane region" description="Helical" evidence="2">
    <location>
        <begin position="21"/>
        <end position="42"/>
    </location>
</feature>
<dbReference type="Proteomes" id="UP000515703">
    <property type="component" value="Chromosome"/>
</dbReference>
<reference evidence="3 4" key="2">
    <citation type="submission" date="2020-08" db="EMBL/GenBank/DDBJ databases">
        <authorList>
            <person name="Ueki A."/>
            <person name="Tonouchi A."/>
        </authorList>
    </citation>
    <scope>NUCLEOTIDE SEQUENCE [LARGE SCALE GENOMIC DNA]</scope>
    <source>
        <strain evidence="3 4">CTTW</strain>
    </source>
</reference>
<name>A0A7I8DPN3_9FIRM</name>
<dbReference type="EMBL" id="AP023368">
    <property type="protein sequence ID" value="BCJ99264.1"/>
    <property type="molecule type" value="Genomic_DNA"/>
</dbReference>
<evidence type="ECO:0000313" key="3">
    <source>
        <dbReference type="EMBL" id="BCJ99264.1"/>
    </source>
</evidence>
<feature type="compositionally biased region" description="Basic and acidic residues" evidence="1">
    <location>
        <begin position="91"/>
        <end position="104"/>
    </location>
</feature>
<reference evidence="3 4" key="1">
    <citation type="submission" date="2020-08" db="EMBL/GenBank/DDBJ databases">
        <title>Draft genome sequencing of an Anaerocolumna strain isolated from anoxic soil subjected to BSD treatment.</title>
        <authorList>
            <person name="Uek A."/>
            <person name="Tonouchi A."/>
        </authorList>
    </citation>
    <scope>NUCLEOTIDE SEQUENCE [LARGE SCALE GENOMIC DNA]</scope>
    <source>
        <strain evidence="3 4">CTTW</strain>
    </source>
</reference>
<sequence length="104" mass="11427">MNFNRNKRGNSTREHSPMKHMLHMILCCGIPALIIMTLPFIARYSPAAAGLLGIIAPFICPVMMGGMIIMMLRSGKHSCCSNEEGTPESVTKAEQEHALPTNKE</sequence>
<keyword evidence="2" id="KW-1133">Transmembrane helix</keyword>
<evidence type="ECO:0008006" key="5">
    <source>
        <dbReference type="Google" id="ProtNLM"/>
    </source>
</evidence>
<dbReference type="AlphaFoldDB" id="A0A7I8DPN3"/>
<dbReference type="RefSeq" id="WP_185259531.1">
    <property type="nucleotide sequence ID" value="NZ_AP023368.1"/>
</dbReference>
<evidence type="ECO:0000256" key="2">
    <source>
        <dbReference type="SAM" id="Phobius"/>
    </source>
</evidence>
<keyword evidence="2" id="KW-0472">Membrane</keyword>
<organism evidence="3 4">
    <name type="scientific">Anaerocolumna chitinilytica</name>
    <dbReference type="NCBI Taxonomy" id="1727145"/>
    <lineage>
        <taxon>Bacteria</taxon>
        <taxon>Bacillati</taxon>
        <taxon>Bacillota</taxon>
        <taxon>Clostridia</taxon>
        <taxon>Lachnospirales</taxon>
        <taxon>Lachnospiraceae</taxon>
        <taxon>Anaerocolumna</taxon>
    </lineage>
</organism>
<protein>
    <recommendedName>
        <fullName evidence="5">DUF2933 domain-containing protein</fullName>
    </recommendedName>
</protein>
<evidence type="ECO:0000256" key="1">
    <source>
        <dbReference type="SAM" id="MobiDB-lite"/>
    </source>
</evidence>
<keyword evidence="2" id="KW-0812">Transmembrane</keyword>
<keyword evidence="4" id="KW-1185">Reference proteome</keyword>
<proteinExistence type="predicted"/>
<accession>A0A7I8DPN3</accession>
<feature type="transmembrane region" description="Helical" evidence="2">
    <location>
        <begin position="48"/>
        <end position="72"/>
    </location>
</feature>